<gene>
    <name evidence="3" type="ORF">JF888_09960</name>
</gene>
<evidence type="ECO:0000313" key="3">
    <source>
        <dbReference type="EMBL" id="MBJ7603495.1"/>
    </source>
</evidence>
<dbReference type="PANTHER" id="PTHR31956">
    <property type="entry name" value="NON-SPECIFIC PHOSPHOLIPASE C4-RELATED"/>
    <property type="match status" value="1"/>
</dbReference>
<comment type="caution">
    <text evidence="3">The sequence shown here is derived from an EMBL/GenBank/DDBJ whole genome shotgun (WGS) entry which is preliminary data.</text>
</comment>
<dbReference type="EMBL" id="JAEKNQ010000038">
    <property type="protein sequence ID" value="MBJ7603495.1"/>
    <property type="molecule type" value="Genomic_DNA"/>
</dbReference>
<keyword evidence="2" id="KW-0732">Signal</keyword>
<name>A0A934KK35_9BACT</name>
<keyword evidence="1" id="KW-0378">Hydrolase</keyword>
<dbReference type="PROSITE" id="PS51257">
    <property type="entry name" value="PROKAR_LIPOPROTEIN"/>
    <property type="match status" value="1"/>
</dbReference>
<sequence length="470" mass="51666">MCQRRVLPLLALSAVFLAACSQQQAAPATPSGIHKIQHIVVVMQENRSFDEYFGMYPGVDGLPRQNGQFTVCAPDAKGSCIKPFHDTNDTNSGGPHGQVDATADINTGRMDGFVKQAEKGAHGCQDPNDPACTNGAHEDVMGYKDARDIPNYWAYAQAYTLHDHMFEPNASWSLPEHLFLVSEWAAKCSNARDPQSCLNALQSPNNPGDSTTKAKTQSGPVNPLYAWTDLTYLLHKNNVSWKYYVANGTEPDCEDSSQNSCVQKKQNAGTPGIWNPLPWFSTVRDDGQTQNIQDLNHFADDAKNGRLPAVSWIVPNGKTSEHRPAKVSDGQSYVTGLINSIMQSSDWSSTAVFLSWDDWGGFFDHVTPPQVDQNGYGLRVPSIVISPYAKPGFIDHQVLSHDAYAKFIEDDFLGGQRLDPKTDGRADPRPIVRETASQLGDLQRDFDFNQKPLKPMLLSQSPRSGPASSP</sequence>
<feature type="chain" id="PRO_5036836727" evidence="2">
    <location>
        <begin position="26"/>
        <end position="470"/>
    </location>
</feature>
<dbReference type="RefSeq" id="WP_338179615.1">
    <property type="nucleotide sequence ID" value="NZ_JAEKNQ010000038.1"/>
</dbReference>
<dbReference type="GO" id="GO:0042578">
    <property type="term" value="F:phosphoric ester hydrolase activity"/>
    <property type="evidence" value="ECO:0007669"/>
    <property type="project" value="UniProtKB-ARBA"/>
</dbReference>
<protein>
    <submittedName>
        <fullName evidence="3">Phospholipase</fullName>
    </submittedName>
</protein>
<dbReference type="PANTHER" id="PTHR31956:SF1">
    <property type="entry name" value="NON-SPECIFIC PHOSPHOLIPASE C1"/>
    <property type="match status" value="1"/>
</dbReference>
<dbReference type="Pfam" id="PF04185">
    <property type="entry name" value="Phosphoesterase"/>
    <property type="match status" value="1"/>
</dbReference>
<evidence type="ECO:0000256" key="2">
    <source>
        <dbReference type="SAM" id="SignalP"/>
    </source>
</evidence>
<organism evidence="3 4">
    <name type="scientific">Candidatus Dormiibacter inghamiae</name>
    <dbReference type="NCBI Taxonomy" id="3127013"/>
    <lineage>
        <taxon>Bacteria</taxon>
        <taxon>Bacillati</taxon>
        <taxon>Candidatus Dormiibacterota</taxon>
        <taxon>Candidatus Dormibacteria</taxon>
        <taxon>Candidatus Dormibacterales</taxon>
        <taxon>Candidatus Dormibacteraceae</taxon>
        <taxon>Candidatus Dormiibacter</taxon>
    </lineage>
</organism>
<dbReference type="AlphaFoldDB" id="A0A934KK35"/>
<evidence type="ECO:0000256" key="1">
    <source>
        <dbReference type="ARBA" id="ARBA00022801"/>
    </source>
</evidence>
<dbReference type="InterPro" id="IPR007312">
    <property type="entry name" value="Phosphoesterase"/>
</dbReference>
<dbReference type="Proteomes" id="UP000620075">
    <property type="component" value="Unassembled WGS sequence"/>
</dbReference>
<dbReference type="Gene3D" id="3.40.720.10">
    <property type="entry name" value="Alkaline Phosphatase, subunit A"/>
    <property type="match status" value="1"/>
</dbReference>
<proteinExistence type="predicted"/>
<accession>A0A934KK35</accession>
<reference evidence="3 4" key="1">
    <citation type="submission" date="2020-10" db="EMBL/GenBank/DDBJ databases">
        <title>Ca. Dormibacterota MAGs.</title>
        <authorList>
            <person name="Montgomery K."/>
        </authorList>
    </citation>
    <scope>NUCLEOTIDE SEQUENCE [LARGE SCALE GENOMIC DNA]</scope>
    <source>
        <strain evidence="3">SC8811_S16_3</strain>
    </source>
</reference>
<feature type="signal peptide" evidence="2">
    <location>
        <begin position="1"/>
        <end position="25"/>
    </location>
</feature>
<dbReference type="InterPro" id="IPR017850">
    <property type="entry name" value="Alkaline_phosphatase_core_sf"/>
</dbReference>
<evidence type="ECO:0000313" key="4">
    <source>
        <dbReference type="Proteomes" id="UP000620075"/>
    </source>
</evidence>